<evidence type="ECO:0000313" key="1">
    <source>
        <dbReference type="EMBL" id="KAL3611027.1"/>
    </source>
</evidence>
<protein>
    <submittedName>
        <fullName evidence="1">Uncharacterized protein</fullName>
    </submittedName>
</protein>
<reference evidence="1 2" key="1">
    <citation type="journal article" date="2024" name="Plant Biotechnol. J.">
        <title>Genome and CRISPR/Cas9 system of a widespread forest tree (Populus alba) in the world.</title>
        <authorList>
            <person name="Liu Y.J."/>
            <person name="Jiang P.F."/>
            <person name="Han X.M."/>
            <person name="Li X.Y."/>
            <person name="Wang H.M."/>
            <person name="Wang Y.J."/>
            <person name="Wang X.X."/>
            <person name="Zeng Q.Y."/>
        </authorList>
    </citation>
    <scope>NUCLEOTIDE SEQUENCE [LARGE SCALE GENOMIC DNA]</scope>
    <source>
        <strain evidence="2">cv. PAL-ZL1</strain>
    </source>
</reference>
<dbReference type="Proteomes" id="UP000309997">
    <property type="component" value="Unassembled WGS sequence"/>
</dbReference>
<name>A0ACC4D0E4_POPAL</name>
<keyword evidence="2" id="KW-1185">Reference proteome</keyword>
<evidence type="ECO:0000313" key="2">
    <source>
        <dbReference type="Proteomes" id="UP000309997"/>
    </source>
</evidence>
<organism evidence="1 2">
    <name type="scientific">Populus alba</name>
    <name type="common">White poplar</name>
    <dbReference type="NCBI Taxonomy" id="43335"/>
    <lineage>
        <taxon>Eukaryota</taxon>
        <taxon>Viridiplantae</taxon>
        <taxon>Streptophyta</taxon>
        <taxon>Embryophyta</taxon>
        <taxon>Tracheophyta</taxon>
        <taxon>Spermatophyta</taxon>
        <taxon>Magnoliopsida</taxon>
        <taxon>eudicotyledons</taxon>
        <taxon>Gunneridae</taxon>
        <taxon>Pentapetalae</taxon>
        <taxon>rosids</taxon>
        <taxon>fabids</taxon>
        <taxon>Malpighiales</taxon>
        <taxon>Salicaceae</taxon>
        <taxon>Saliceae</taxon>
        <taxon>Populus</taxon>
    </lineage>
</organism>
<gene>
    <name evidence="1" type="ORF">D5086_002047</name>
</gene>
<accession>A0ACC4D0E4</accession>
<proteinExistence type="predicted"/>
<comment type="caution">
    <text evidence="1">The sequence shown here is derived from an EMBL/GenBank/DDBJ whole genome shotgun (WGS) entry which is preliminary data.</text>
</comment>
<dbReference type="EMBL" id="RCHU02000001">
    <property type="protein sequence ID" value="KAL3611027.1"/>
    <property type="molecule type" value="Genomic_DNA"/>
</dbReference>
<sequence>MHRGKQRVTWAASTCLNCLFRVLWTITNSTVQNLPSSNFMIFKEKQSKLHDFFLGKQVTNDRRDIQAAHYKLGSGNYLPDDDDGVLYKLQEHALVISKVLISRDSKYGKKRKEGLRSKSSAKHKIHNRSPPNSFTESRPPSDWCRVSGNPLELQLLDYLFYHCPNHEYFKVTPLSPVNGDETPSRLQSQAICLLKFVLL</sequence>